<evidence type="ECO:0000313" key="4">
    <source>
        <dbReference type="EMBL" id="NNJ27389.1"/>
    </source>
</evidence>
<feature type="domain" description="ATPase AAA-type core" evidence="1">
    <location>
        <begin position="236"/>
        <end position="387"/>
    </location>
</feature>
<dbReference type="PANTHER" id="PTHR43581">
    <property type="entry name" value="ATP/GTP PHOSPHATASE"/>
    <property type="match status" value="1"/>
</dbReference>
<dbReference type="EMBL" id="WTPX01000148">
    <property type="protein sequence ID" value="NNJ27389.1"/>
    <property type="molecule type" value="Genomic_DNA"/>
</dbReference>
<dbReference type="Proteomes" id="UP000609651">
    <property type="component" value="Unassembled WGS sequence"/>
</dbReference>
<organism evidence="4 5">
    <name type="scientific">Alienimonas chondri</name>
    <dbReference type="NCBI Taxonomy" id="2681879"/>
    <lineage>
        <taxon>Bacteria</taxon>
        <taxon>Pseudomonadati</taxon>
        <taxon>Planctomycetota</taxon>
        <taxon>Planctomycetia</taxon>
        <taxon>Planctomycetales</taxon>
        <taxon>Planctomycetaceae</taxon>
        <taxon>Alienimonas</taxon>
    </lineage>
</organism>
<reference evidence="4 5" key="1">
    <citation type="journal article" date="2020" name="Syst. Appl. Microbiol.">
        <title>Alienimonas chondri sp. nov., a novel planctomycete isolated from the biofilm of the red alga Chondrus crispus.</title>
        <authorList>
            <person name="Vitorino I."/>
            <person name="Albuquerque L."/>
            <person name="Wiegand S."/>
            <person name="Kallscheuer N."/>
            <person name="da Costa M.S."/>
            <person name="Lobo-da-Cunha A."/>
            <person name="Jogler C."/>
            <person name="Lage O.M."/>
        </authorList>
    </citation>
    <scope>NUCLEOTIDE SEQUENCE [LARGE SCALE GENOMIC DNA]</scope>
    <source>
        <strain evidence="4 5">LzC2</strain>
    </source>
</reference>
<evidence type="ECO:0008006" key="6">
    <source>
        <dbReference type="Google" id="ProtNLM"/>
    </source>
</evidence>
<dbReference type="InterPro" id="IPR003959">
    <property type="entry name" value="ATPase_AAA_core"/>
</dbReference>
<gene>
    <name evidence="4" type="ORF">LzC2_34910</name>
</gene>
<dbReference type="InterPro" id="IPR027417">
    <property type="entry name" value="P-loop_NTPase"/>
</dbReference>
<dbReference type="PANTHER" id="PTHR43581:SF4">
    <property type="entry name" value="ATP_GTP PHOSPHATASE"/>
    <property type="match status" value="1"/>
</dbReference>
<feature type="domain" description="Rad50/SbcC-type AAA" evidence="2">
    <location>
        <begin position="6"/>
        <end position="58"/>
    </location>
</feature>
<evidence type="ECO:0000313" key="5">
    <source>
        <dbReference type="Proteomes" id="UP000609651"/>
    </source>
</evidence>
<dbReference type="Pfam" id="PF13304">
    <property type="entry name" value="AAA_21"/>
    <property type="match status" value="1"/>
</dbReference>
<comment type="caution">
    <text evidence="4">The sequence shown here is derived from an EMBL/GenBank/DDBJ whole genome shotgun (WGS) entry which is preliminary data.</text>
</comment>
<dbReference type="InterPro" id="IPR029492">
    <property type="entry name" value="DUF4435"/>
</dbReference>
<sequence>MQISELKIWNFKTIREISLAGLGEQVVIAGPNGCGKSTIFNAVRLVKAAYANDGSNGLQKWFSELGVASQRGVADVSAVLGDRTNPLRVEVAFALKPSETDAIANDAEKVCEALAWQSLFPQGEAVEDPGISIRPNHRRRFRSDVEDWVKEGLGRLRTQLRQREHLAWVELQPNGDSDVADSLLARIVFGDALPEDVGSIEYHPAERTYSREQVQSLNLQQLSADGSPRPHAVFDVANKYNSIKSHMLAGYLRSLIAACRDDSSVQDEATANLLIDSLKDLFQEFFEGKEFLGVRVATDGRFEFPVQMANGEEHDLDSLSSGEKEVLFGYLHLWNQRIRNSVILLDEPELHLHPKLSRHIARFYHDNLGKPLGNQLWMVTHSDRLLEQVVQDSQAAVFHMHLGDSGAEVVRVGADDQLQRAVLNLTGSLDGYKPKRPVLVLEGGGTVGAQEFDKRMVEALFPDFISEVNLISGGSKSAVRKMVEVLTVEALSGVTEKVSVAAIVDADGDGVESGEKIHCWPCYHIENFLLEPKFIHSAFLHFNADECFGVTVDVVEDIMVECAREMLPKVASHAVISKFESELQTASGLTVRGNIDNWQEMLARQLEAISGRLQSMIPSLTDAKIQEREVEERKRFEDSLEDGTYVSVFRGRDLLRCLTGKLNQFSRGGGVAYETLRNGIVSEMKRSGHRPQGMKECLQNALGHR</sequence>
<evidence type="ECO:0000259" key="2">
    <source>
        <dbReference type="Pfam" id="PF13476"/>
    </source>
</evidence>
<protein>
    <recommendedName>
        <fullName evidence="6">AAA family ATPase</fullName>
    </recommendedName>
</protein>
<dbReference type="InterPro" id="IPR051396">
    <property type="entry name" value="Bact_Antivir_Def_Nuclease"/>
</dbReference>
<dbReference type="Pfam" id="PF14491">
    <property type="entry name" value="DUF4435"/>
    <property type="match status" value="1"/>
</dbReference>
<proteinExistence type="predicted"/>
<dbReference type="Gene3D" id="3.40.50.300">
    <property type="entry name" value="P-loop containing nucleotide triphosphate hydrolases"/>
    <property type="match status" value="1"/>
</dbReference>
<name>A0ABX1VH19_9PLAN</name>
<dbReference type="SUPFAM" id="SSF52540">
    <property type="entry name" value="P-loop containing nucleoside triphosphate hydrolases"/>
    <property type="match status" value="1"/>
</dbReference>
<dbReference type="Pfam" id="PF13476">
    <property type="entry name" value="AAA_23"/>
    <property type="match status" value="1"/>
</dbReference>
<dbReference type="RefSeq" id="WP_171189295.1">
    <property type="nucleotide sequence ID" value="NZ_WTPX01000148.1"/>
</dbReference>
<feature type="domain" description="DUF4435" evidence="3">
    <location>
        <begin position="453"/>
        <end position="659"/>
    </location>
</feature>
<evidence type="ECO:0000259" key="3">
    <source>
        <dbReference type="Pfam" id="PF14491"/>
    </source>
</evidence>
<accession>A0ABX1VH19</accession>
<evidence type="ECO:0000259" key="1">
    <source>
        <dbReference type="Pfam" id="PF13304"/>
    </source>
</evidence>
<keyword evidence="5" id="KW-1185">Reference proteome</keyword>
<dbReference type="InterPro" id="IPR038729">
    <property type="entry name" value="Rad50/SbcC_AAA"/>
</dbReference>